<proteinExistence type="predicted"/>
<dbReference type="KEGG" id="lto:RGQ30_20110"/>
<reference evidence="1 2" key="1">
    <citation type="submission" date="2023-10" db="EMBL/GenBank/DDBJ databases">
        <title>Complete Genome Sequence of Limnobacter thiooxidans CS-K2T, Isolated from freshwater lake sediments in Bavaria, Germany.</title>
        <authorList>
            <person name="Naruki M."/>
            <person name="Watanabe A."/>
            <person name="Warashina T."/>
            <person name="Morita T."/>
            <person name="Arakawa K."/>
        </authorList>
    </citation>
    <scope>NUCLEOTIDE SEQUENCE [LARGE SCALE GENOMIC DNA]</scope>
    <source>
        <strain evidence="1 2">CS-K2</strain>
    </source>
</reference>
<sequence length="252" mass="29427">MPHIISTPEAWFREKQTSFFQIDFDISYDEYSQLGDDGWKRLIKAEKLSLEAWLAKFMPHVDWVVLGPSEYSGWIEGGPALKSAVLHDKQVHLFQSGWSKHPYWRLVEKRFEDWRSNMDRYVLWNGKSALGERTCWADTPGHGLVALLPTGEDSIKGYSNFLSSEDMLFRISELLGTPMEQLRDSAPNGIFYNGDKHTIVMNYPRHDHRFSEDEQYWDATKYVADEEKISALMQFLRIDVPRSELTVYDSEF</sequence>
<organism evidence="1 2">
    <name type="scientific">Limnobacter thiooxidans</name>
    <dbReference type="NCBI Taxonomy" id="131080"/>
    <lineage>
        <taxon>Bacteria</taxon>
        <taxon>Pseudomonadati</taxon>
        <taxon>Pseudomonadota</taxon>
        <taxon>Betaproteobacteria</taxon>
        <taxon>Burkholderiales</taxon>
        <taxon>Burkholderiaceae</taxon>
        <taxon>Limnobacter</taxon>
    </lineage>
</organism>
<dbReference type="Proteomes" id="UP001329151">
    <property type="component" value="Chromosome"/>
</dbReference>
<gene>
    <name evidence="1" type="ORF">RGQ30_20110</name>
</gene>
<name>A0AA86J7L9_9BURK</name>
<keyword evidence="2" id="KW-1185">Reference proteome</keyword>
<protein>
    <submittedName>
        <fullName evidence="1">Uncharacterized protein</fullName>
    </submittedName>
</protein>
<evidence type="ECO:0000313" key="2">
    <source>
        <dbReference type="Proteomes" id="UP001329151"/>
    </source>
</evidence>
<dbReference type="AlphaFoldDB" id="A0AA86J7L9"/>
<evidence type="ECO:0000313" key="1">
    <source>
        <dbReference type="EMBL" id="BET26510.1"/>
    </source>
</evidence>
<dbReference type="RefSeq" id="WP_130556027.1">
    <property type="nucleotide sequence ID" value="NZ_AP028947.1"/>
</dbReference>
<dbReference type="EMBL" id="AP028947">
    <property type="protein sequence ID" value="BET26510.1"/>
    <property type="molecule type" value="Genomic_DNA"/>
</dbReference>
<accession>A0AA86J7L9</accession>